<sequence length="264" mass="29474">MSAVLIEECPSTGSVLEALPTVKMELRPIELLKGSLGAQHRAGAIAQRHPVPDRILPNEGNGSVAGIRGGRLRRSESIRCVRRDIQPDRRRAHDRSSPLQWGAWRNRRSIELSQDGCCPPCRRRTTAIPGFCATALSRALRATKRNGALRHALEHLDCMGYGDSQRRSNADVDEIRPDLLGDYRLDSFHATPMEDHSWILRPRSHQDLMPMFRTADHSAGGYWVDTVPVWDDIDHGSEDRPHRVLRPSALSPVIAIADSLGELL</sequence>
<keyword evidence="2" id="KW-1185">Reference proteome</keyword>
<protein>
    <submittedName>
        <fullName evidence="1">Uncharacterized protein</fullName>
    </submittedName>
</protein>
<evidence type="ECO:0000313" key="2">
    <source>
        <dbReference type="Proteomes" id="UP000663859"/>
    </source>
</evidence>
<dbReference type="RefSeq" id="WP_174581833.1">
    <property type="nucleotide sequence ID" value="NZ_CAJNOB010000001.1"/>
</dbReference>
<gene>
    <name evidence="1" type="ORF">MPNT_10432</name>
</gene>
<dbReference type="Proteomes" id="UP000663859">
    <property type="component" value="Unassembled WGS sequence"/>
</dbReference>
<organism evidence="1 2">
    <name type="scientific">Candidatus Methylacidithermus pantelleriae</name>
    <dbReference type="NCBI Taxonomy" id="2744239"/>
    <lineage>
        <taxon>Bacteria</taxon>
        <taxon>Pseudomonadati</taxon>
        <taxon>Verrucomicrobiota</taxon>
        <taxon>Methylacidiphilae</taxon>
        <taxon>Methylacidiphilales</taxon>
        <taxon>Methylacidiphilaceae</taxon>
        <taxon>Candidatus Methylacidithermus</taxon>
    </lineage>
</organism>
<dbReference type="AlphaFoldDB" id="A0A8J2BQM7"/>
<accession>A0A8J2BQM7</accession>
<dbReference type="EMBL" id="CAJNOB010000001">
    <property type="protein sequence ID" value="CAF0689917.1"/>
    <property type="molecule type" value="Genomic_DNA"/>
</dbReference>
<comment type="caution">
    <text evidence="1">The sequence shown here is derived from an EMBL/GenBank/DDBJ whole genome shotgun (WGS) entry which is preliminary data.</text>
</comment>
<proteinExistence type="predicted"/>
<reference evidence="1" key="1">
    <citation type="submission" date="2021-02" db="EMBL/GenBank/DDBJ databases">
        <authorList>
            <person name="Cremers G."/>
            <person name="Picone N."/>
        </authorList>
    </citation>
    <scope>NUCLEOTIDE SEQUENCE</scope>
    <source>
        <strain evidence="1">PQ17</strain>
    </source>
</reference>
<evidence type="ECO:0000313" key="1">
    <source>
        <dbReference type="EMBL" id="CAF0689917.1"/>
    </source>
</evidence>
<name>A0A8J2BQM7_9BACT</name>